<evidence type="ECO:0000259" key="9">
    <source>
        <dbReference type="PROSITE" id="PS50928"/>
    </source>
</evidence>
<evidence type="ECO:0000313" key="10">
    <source>
        <dbReference type="EMBL" id="MEO3717506.1"/>
    </source>
</evidence>
<keyword evidence="4 7" id="KW-0812">Transmembrane</keyword>
<feature type="compositionally biased region" description="Low complexity" evidence="8">
    <location>
        <begin position="17"/>
        <end position="33"/>
    </location>
</feature>
<dbReference type="RefSeq" id="WP_284826059.1">
    <property type="nucleotide sequence ID" value="NZ_JASOOY020000027.1"/>
</dbReference>
<dbReference type="GO" id="GO:0055085">
    <property type="term" value="P:transmembrane transport"/>
    <property type="evidence" value="ECO:0007669"/>
    <property type="project" value="InterPro"/>
</dbReference>
<dbReference type="InterPro" id="IPR035906">
    <property type="entry name" value="MetI-like_sf"/>
</dbReference>
<dbReference type="Gene3D" id="1.10.3720.10">
    <property type="entry name" value="MetI-like"/>
    <property type="match status" value="1"/>
</dbReference>
<feature type="compositionally biased region" description="Polar residues" evidence="8">
    <location>
        <begin position="1"/>
        <end position="16"/>
    </location>
</feature>
<keyword evidence="5 7" id="KW-1133">Transmembrane helix</keyword>
<comment type="similarity">
    <text evidence="7">Belongs to the binding-protein-dependent transport system permease family.</text>
</comment>
<feature type="transmembrane region" description="Helical" evidence="7">
    <location>
        <begin position="241"/>
        <end position="263"/>
    </location>
</feature>
<feature type="transmembrane region" description="Helical" evidence="7">
    <location>
        <begin position="131"/>
        <end position="154"/>
    </location>
</feature>
<evidence type="ECO:0000256" key="8">
    <source>
        <dbReference type="SAM" id="MobiDB-lite"/>
    </source>
</evidence>
<dbReference type="CDD" id="cd06261">
    <property type="entry name" value="TM_PBP2"/>
    <property type="match status" value="1"/>
</dbReference>
<dbReference type="EMBL" id="JASOOY020000027">
    <property type="protein sequence ID" value="MEO3717506.1"/>
    <property type="molecule type" value="Genomic_DNA"/>
</dbReference>
<sequence>MPKPDSTQSNSTQPEKQANAVQANTAQAGTAQAPSPATNPDHKQLPDTPPLGLWGSAWQNLRYRPLFWVSAFIILLSIAVAAFPSLFTSVDPTAANLRDSLAPARDGHPMGFTQQGYDVYARVIYGARASVIVGIGVTLVVTVVGIILGAIAGYLGGWVDAVLSRITDMFFAIPLILAGIVLMQLFTERTIWSVVFVLAAFGWPQMARVVRSSVISVKNEEYVTASKALGLSNTGILFRHVLPNCLAPVIVMATTSLGIYIVAEATLSYLGIGLPTTTVSWGNDISVAQQVLRQAPSNLFWPALALAITVLGFILMGDALKDSLDPKERRR</sequence>
<accession>A0AAW9SZF5</accession>
<feature type="transmembrane region" description="Helical" evidence="7">
    <location>
        <begin position="166"/>
        <end position="185"/>
    </location>
</feature>
<dbReference type="PANTHER" id="PTHR43386">
    <property type="entry name" value="OLIGOPEPTIDE TRANSPORT SYSTEM PERMEASE PROTEIN APPC"/>
    <property type="match status" value="1"/>
</dbReference>
<evidence type="ECO:0000256" key="5">
    <source>
        <dbReference type="ARBA" id="ARBA00022989"/>
    </source>
</evidence>
<organism evidence="10 11">
    <name type="scientific">Corynebacterium amycolatum</name>
    <dbReference type="NCBI Taxonomy" id="43765"/>
    <lineage>
        <taxon>Bacteria</taxon>
        <taxon>Bacillati</taxon>
        <taxon>Actinomycetota</taxon>
        <taxon>Actinomycetes</taxon>
        <taxon>Mycobacteriales</taxon>
        <taxon>Corynebacteriaceae</taxon>
        <taxon>Corynebacterium</taxon>
    </lineage>
</organism>
<comment type="caution">
    <text evidence="10">The sequence shown here is derived from an EMBL/GenBank/DDBJ whole genome shotgun (WGS) entry which is preliminary data.</text>
</comment>
<evidence type="ECO:0000256" key="6">
    <source>
        <dbReference type="ARBA" id="ARBA00023136"/>
    </source>
</evidence>
<proteinExistence type="inferred from homology"/>
<reference evidence="10" key="2">
    <citation type="submission" date="2024-05" db="EMBL/GenBank/DDBJ databases">
        <authorList>
            <person name="Wolfe A."/>
        </authorList>
    </citation>
    <scope>NUCLEOTIDE SEQUENCE</scope>
    <source>
        <strain evidence="10">UMB1064</strain>
    </source>
</reference>
<feature type="transmembrane region" description="Helical" evidence="7">
    <location>
        <begin position="66"/>
        <end position="87"/>
    </location>
</feature>
<reference evidence="10" key="1">
    <citation type="submission" date="2023-05" db="EMBL/GenBank/DDBJ databases">
        <authorList>
            <person name="Du J."/>
        </authorList>
    </citation>
    <scope>NUCLEOTIDE SEQUENCE</scope>
    <source>
        <strain evidence="10">UMB1064</strain>
    </source>
</reference>
<dbReference type="PROSITE" id="PS50928">
    <property type="entry name" value="ABC_TM1"/>
    <property type="match status" value="1"/>
</dbReference>
<keyword evidence="2 7" id="KW-0813">Transport</keyword>
<dbReference type="InterPro" id="IPR000515">
    <property type="entry name" value="MetI-like"/>
</dbReference>
<comment type="subcellular location">
    <subcellularLocation>
        <location evidence="1 7">Cell membrane</location>
        <topology evidence="1 7">Multi-pass membrane protein</topology>
    </subcellularLocation>
</comment>
<dbReference type="InterPro" id="IPR050366">
    <property type="entry name" value="BP-dependent_transpt_permease"/>
</dbReference>
<feature type="transmembrane region" description="Helical" evidence="7">
    <location>
        <begin position="299"/>
        <end position="320"/>
    </location>
</feature>
<evidence type="ECO:0000256" key="3">
    <source>
        <dbReference type="ARBA" id="ARBA00022475"/>
    </source>
</evidence>
<evidence type="ECO:0000256" key="2">
    <source>
        <dbReference type="ARBA" id="ARBA00022448"/>
    </source>
</evidence>
<protein>
    <submittedName>
        <fullName evidence="10">ABC transporter permease</fullName>
    </submittedName>
</protein>
<feature type="region of interest" description="Disordered" evidence="8">
    <location>
        <begin position="1"/>
        <end position="48"/>
    </location>
</feature>
<evidence type="ECO:0000256" key="1">
    <source>
        <dbReference type="ARBA" id="ARBA00004651"/>
    </source>
</evidence>
<feature type="non-terminal residue" evidence="10">
    <location>
        <position position="331"/>
    </location>
</feature>
<dbReference type="InterPro" id="IPR025966">
    <property type="entry name" value="OppC_N"/>
</dbReference>
<keyword evidence="3" id="KW-1003">Cell membrane</keyword>
<dbReference type="AlphaFoldDB" id="A0AAW9SZF5"/>
<dbReference type="SUPFAM" id="SSF161098">
    <property type="entry name" value="MetI-like"/>
    <property type="match status" value="1"/>
</dbReference>
<dbReference type="Pfam" id="PF00528">
    <property type="entry name" value="BPD_transp_1"/>
    <property type="match status" value="1"/>
</dbReference>
<feature type="transmembrane region" description="Helical" evidence="7">
    <location>
        <begin position="191"/>
        <end position="210"/>
    </location>
</feature>
<keyword evidence="6 7" id="KW-0472">Membrane</keyword>
<name>A0AAW9SZF5_CORAY</name>
<dbReference type="GO" id="GO:0005886">
    <property type="term" value="C:plasma membrane"/>
    <property type="evidence" value="ECO:0007669"/>
    <property type="project" value="UniProtKB-SubCell"/>
</dbReference>
<gene>
    <name evidence="10" type="ORF">QP460_007890</name>
</gene>
<evidence type="ECO:0000256" key="7">
    <source>
        <dbReference type="RuleBase" id="RU363032"/>
    </source>
</evidence>
<dbReference type="Pfam" id="PF12911">
    <property type="entry name" value="OppC_N"/>
    <property type="match status" value="1"/>
</dbReference>
<evidence type="ECO:0000256" key="4">
    <source>
        <dbReference type="ARBA" id="ARBA00022692"/>
    </source>
</evidence>
<dbReference type="Proteomes" id="UP001223646">
    <property type="component" value="Unassembled WGS sequence"/>
</dbReference>
<feature type="domain" description="ABC transmembrane type-1" evidence="9">
    <location>
        <begin position="127"/>
        <end position="317"/>
    </location>
</feature>
<dbReference type="PANTHER" id="PTHR43386:SF6">
    <property type="entry name" value="ABC TRANSPORTER PERMEASE PROTEIN"/>
    <property type="match status" value="1"/>
</dbReference>
<evidence type="ECO:0000313" key="11">
    <source>
        <dbReference type="Proteomes" id="UP001223646"/>
    </source>
</evidence>